<dbReference type="Proteomes" id="UP000817854">
    <property type="component" value="Unassembled WGS sequence"/>
</dbReference>
<comment type="caution">
    <text evidence="2">The sequence shown here is derived from an EMBL/GenBank/DDBJ whole genome shotgun (WGS) entry which is preliminary data.</text>
</comment>
<evidence type="ECO:0000313" key="3">
    <source>
        <dbReference type="Proteomes" id="UP000817854"/>
    </source>
</evidence>
<organism evidence="2 3">
    <name type="scientific">Flavobacterium jejuense</name>
    <dbReference type="NCBI Taxonomy" id="1544455"/>
    <lineage>
        <taxon>Bacteria</taxon>
        <taxon>Pseudomonadati</taxon>
        <taxon>Bacteroidota</taxon>
        <taxon>Flavobacteriia</taxon>
        <taxon>Flavobacteriales</taxon>
        <taxon>Flavobacteriaceae</taxon>
        <taxon>Flavobacterium</taxon>
    </lineage>
</organism>
<reference evidence="2 3" key="2">
    <citation type="submission" date="2019-05" db="EMBL/GenBank/DDBJ databases">
        <authorList>
            <person name="Lianzixin W."/>
        </authorList>
    </citation>
    <scope>NUCLEOTIDE SEQUENCE [LARGE SCALE GENOMIC DNA]</scope>
    <source>
        <strain evidence="2 3">EC11</strain>
    </source>
</reference>
<keyword evidence="1" id="KW-0812">Transmembrane</keyword>
<evidence type="ECO:0000313" key="2">
    <source>
        <dbReference type="EMBL" id="NHN24720.1"/>
    </source>
</evidence>
<reference evidence="3" key="1">
    <citation type="submission" date="2019-05" db="EMBL/GenBank/DDBJ databases">
        <title>Flavobacterium profundi sp. nov., isolated from a deep-sea seamount.</title>
        <authorList>
            <person name="Zhang D.-C."/>
        </authorList>
    </citation>
    <scope>NUCLEOTIDE SEQUENCE [LARGE SCALE GENOMIC DNA]</scope>
    <source>
        <strain evidence="3">EC11</strain>
    </source>
</reference>
<evidence type="ECO:0000256" key="1">
    <source>
        <dbReference type="SAM" id="Phobius"/>
    </source>
</evidence>
<keyword evidence="1" id="KW-0472">Membrane</keyword>
<evidence type="ECO:0008006" key="4">
    <source>
        <dbReference type="Google" id="ProtNLM"/>
    </source>
</evidence>
<protein>
    <recommendedName>
        <fullName evidence="4">YcxB-like protein domain-containing protein</fullName>
    </recommendedName>
</protein>
<dbReference type="EMBL" id="VEVQ02000002">
    <property type="protein sequence ID" value="NHN24720.1"/>
    <property type="molecule type" value="Genomic_DNA"/>
</dbReference>
<proteinExistence type="predicted"/>
<accession>A0ABX0ISA8</accession>
<dbReference type="RefSeq" id="WP_140960077.1">
    <property type="nucleotide sequence ID" value="NZ_VEVQ02000002.1"/>
</dbReference>
<feature type="transmembrane region" description="Helical" evidence="1">
    <location>
        <begin position="52"/>
        <end position="74"/>
    </location>
</feature>
<keyword evidence="3" id="KW-1185">Reference proteome</keyword>
<reference evidence="2 3" key="3">
    <citation type="submission" date="2020-02" db="EMBL/GenBank/DDBJ databases">
        <title>Flavobacterium profundi sp. nov., isolated from a deep-sea seamount.</title>
        <authorList>
            <person name="Zhang D.-C."/>
        </authorList>
    </citation>
    <scope>NUCLEOTIDE SEQUENCE [LARGE SCALE GENOMIC DNA]</scope>
    <source>
        <strain evidence="2 3">EC11</strain>
    </source>
</reference>
<sequence>METYKKYNIKSKIILNDLIKLKSKGIFIVLLLFPLALFLNTIYTAFNNNNEFLDLATTSFSLLIIILLLVIPFVKVSLASDYQKNIYTIYTLKNKILFKKKVVPNNYKKFIIIKENFTKQNTNINLQNAVAEFKYPVYKFVVLKDNYKKEITSVNNESLKKKLQIYLEKESNLKLTKT</sequence>
<name>A0ABX0ISA8_9FLAO</name>
<gene>
    <name evidence="2" type="ORF">FIA58_003440</name>
</gene>
<keyword evidence="1" id="KW-1133">Transmembrane helix</keyword>
<feature type="transmembrane region" description="Helical" evidence="1">
    <location>
        <begin position="25"/>
        <end position="46"/>
    </location>
</feature>